<accession>A0A918KDX8</accession>
<dbReference type="RefSeq" id="WP_189610129.1">
    <property type="nucleotide sequence ID" value="NZ_BMXR01000007.1"/>
</dbReference>
<dbReference type="InterPro" id="IPR041633">
    <property type="entry name" value="Polbeta"/>
</dbReference>
<evidence type="ECO:0000259" key="1">
    <source>
        <dbReference type="Pfam" id="PF18765"/>
    </source>
</evidence>
<dbReference type="EMBL" id="BMXR01000007">
    <property type="protein sequence ID" value="GGX60111.1"/>
    <property type="molecule type" value="Genomic_DNA"/>
</dbReference>
<dbReference type="NCBIfam" id="NF047752">
    <property type="entry name" value="MntA_antitoxin"/>
    <property type="match status" value="1"/>
</dbReference>
<organism evidence="2 3">
    <name type="scientific">Saccharospirillum salsuginis</name>
    <dbReference type="NCBI Taxonomy" id="418750"/>
    <lineage>
        <taxon>Bacteria</taxon>
        <taxon>Pseudomonadati</taxon>
        <taxon>Pseudomonadota</taxon>
        <taxon>Gammaproteobacteria</taxon>
        <taxon>Oceanospirillales</taxon>
        <taxon>Saccharospirillaceae</taxon>
        <taxon>Saccharospirillum</taxon>
    </lineage>
</organism>
<dbReference type="InterPro" id="IPR052930">
    <property type="entry name" value="TA_antitoxin_MntA"/>
</dbReference>
<dbReference type="Pfam" id="PF18765">
    <property type="entry name" value="Polbeta"/>
    <property type="match status" value="1"/>
</dbReference>
<proteinExistence type="predicted"/>
<comment type="caution">
    <text evidence="2">The sequence shown here is derived from an EMBL/GenBank/DDBJ whole genome shotgun (WGS) entry which is preliminary data.</text>
</comment>
<reference evidence="2" key="1">
    <citation type="journal article" date="2014" name="Int. J. Syst. Evol. Microbiol.">
        <title>Complete genome sequence of Corynebacterium casei LMG S-19264T (=DSM 44701T), isolated from a smear-ripened cheese.</title>
        <authorList>
            <consortium name="US DOE Joint Genome Institute (JGI-PGF)"/>
            <person name="Walter F."/>
            <person name="Albersmeier A."/>
            <person name="Kalinowski J."/>
            <person name="Ruckert C."/>
        </authorList>
    </citation>
    <scope>NUCLEOTIDE SEQUENCE</scope>
    <source>
        <strain evidence="2">KCTC 22169</strain>
    </source>
</reference>
<dbReference type="InterPro" id="IPR043519">
    <property type="entry name" value="NT_sf"/>
</dbReference>
<keyword evidence="3" id="KW-1185">Reference proteome</keyword>
<reference evidence="2" key="2">
    <citation type="submission" date="2020-09" db="EMBL/GenBank/DDBJ databases">
        <authorList>
            <person name="Sun Q."/>
            <person name="Kim S."/>
        </authorList>
    </citation>
    <scope>NUCLEOTIDE SEQUENCE</scope>
    <source>
        <strain evidence="2">KCTC 22169</strain>
    </source>
</reference>
<gene>
    <name evidence="2" type="ORF">GCM10007392_30150</name>
</gene>
<dbReference type="PANTHER" id="PTHR43852:SF2">
    <property type="entry name" value="PROTEIN ADENYLYLTRANSFERASE MNTA"/>
    <property type="match status" value="1"/>
</dbReference>
<dbReference type="CDD" id="cd05403">
    <property type="entry name" value="NT_KNTase_like"/>
    <property type="match status" value="1"/>
</dbReference>
<name>A0A918KDX8_9GAMM</name>
<dbReference type="Gene3D" id="3.30.460.10">
    <property type="entry name" value="Beta Polymerase, domain 2"/>
    <property type="match status" value="1"/>
</dbReference>
<feature type="domain" description="Polymerase beta nucleotidyltransferase" evidence="1">
    <location>
        <begin position="10"/>
        <end position="98"/>
    </location>
</feature>
<dbReference type="PANTHER" id="PTHR43852">
    <property type="entry name" value="NUCLEOTIDYLTRANSFERASE"/>
    <property type="match status" value="1"/>
</dbReference>
<evidence type="ECO:0000313" key="2">
    <source>
        <dbReference type="EMBL" id="GGX60111.1"/>
    </source>
</evidence>
<evidence type="ECO:0000313" key="3">
    <source>
        <dbReference type="Proteomes" id="UP000626148"/>
    </source>
</evidence>
<dbReference type="Proteomes" id="UP000626148">
    <property type="component" value="Unassembled WGS sequence"/>
</dbReference>
<sequence length="132" mass="14714">MTDADTLVRLKAELAEWPNLQMALLFGSVARNQATADSDLDLAVQMHKPLTAEQKIALITHLAEVFGRPVDVIDLREAGQPLLSEIVSTGVLVHGSSKEKGDLLFRSIMDQEDFGANQQRILRGRQKQWIEH</sequence>
<dbReference type="SUPFAM" id="SSF81301">
    <property type="entry name" value="Nucleotidyltransferase"/>
    <property type="match status" value="1"/>
</dbReference>
<protein>
    <recommendedName>
        <fullName evidence="1">Polymerase beta nucleotidyltransferase domain-containing protein</fullName>
    </recommendedName>
</protein>
<dbReference type="AlphaFoldDB" id="A0A918KDX8"/>